<evidence type="ECO:0000313" key="3">
    <source>
        <dbReference type="EMBL" id="CAL4796395.1"/>
    </source>
</evidence>
<gene>
    <name evidence="1" type="ORF">C1SCF055_LOCUS34461</name>
</gene>
<evidence type="ECO:0000313" key="1">
    <source>
        <dbReference type="EMBL" id="CAI4009083.1"/>
    </source>
</evidence>
<evidence type="ECO:0000313" key="4">
    <source>
        <dbReference type="Proteomes" id="UP001152797"/>
    </source>
</evidence>
<dbReference type="EMBL" id="CAMXCT030004446">
    <property type="protein sequence ID" value="CAL4796395.1"/>
    <property type="molecule type" value="Genomic_DNA"/>
</dbReference>
<protein>
    <submittedName>
        <fullName evidence="3">Beta-lactamase HcpC</fullName>
    </submittedName>
</protein>
<dbReference type="EMBL" id="CAMXCT020004446">
    <property type="protein sequence ID" value="CAL1162458.1"/>
    <property type="molecule type" value="Genomic_DNA"/>
</dbReference>
<name>A0A9P1DFF9_9DINO</name>
<comment type="caution">
    <text evidence="1">The sequence shown here is derived from an EMBL/GenBank/DDBJ whole genome shotgun (WGS) entry which is preliminary data.</text>
</comment>
<dbReference type="Proteomes" id="UP001152797">
    <property type="component" value="Unassembled WGS sequence"/>
</dbReference>
<dbReference type="InterPro" id="IPR042541">
    <property type="entry name" value="BART_sf"/>
</dbReference>
<keyword evidence="4" id="KW-1185">Reference proteome</keyword>
<organism evidence="1">
    <name type="scientific">Cladocopium goreaui</name>
    <dbReference type="NCBI Taxonomy" id="2562237"/>
    <lineage>
        <taxon>Eukaryota</taxon>
        <taxon>Sar</taxon>
        <taxon>Alveolata</taxon>
        <taxon>Dinophyceae</taxon>
        <taxon>Suessiales</taxon>
        <taxon>Symbiodiniaceae</taxon>
        <taxon>Cladocopium</taxon>
    </lineage>
</organism>
<dbReference type="AlphaFoldDB" id="A0A9P1DFF9"/>
<sequence>MELTHSNPQLVPQERGLELLTGTPFHRFLRGFQEGVFQEEVDDFVKEHASEFAVLCMDGSYPVHWNQLHQEYKAILWFQDSDKDQFLEMCHAMVRACDSLPEDAFLPVPPSEFSGMTVGAFHHFMSALTASEEFEAFLQVMCAAATGMLQPTVLLSASTEVLTPSGSSAGAGALGAPAPVSWPRPALDREQGYQAGSTFPATVYLPT</sequence>
<dbReference type="OrthoDB" id="416485at2759"/>
<reference evidence="1" key="1">
    <citation type="submission" date="2022-10" db="EMBL/GenBank/DDBJ databases">
        <authorList>
            <person name="Chen Y."/>
            <person name="Dougan E. K."/>
            <person name="Chan C."/>
            <person name="Rhodes N."/>
            <person name="Thang M."/>
        </authorList>
    </citation>
    <scope>NUCLEOTIDE SEQUENCE</scope>
</reference>
<proteinExistence type="predicted"/>
<evidence type="ECO:0000313" key="2">
    <source>
        <dbReference type="EMBL" id="CAL1162458.1"/>
    </source>
</evidence>
<dbReference type="EMBL" id="CAMXCT010004446">
    <property type="protein sequence ID" value="CAI4009083.1"/>
    <property type="molecule type" value="Genomic_DNA"/>
</dbReference>
<dbReference type="Gene3D" id="1.20.1520.10">
    <property type="entry name" value="ADP-ribosylation factor-like 2-binding protein, domain"/>
    <property type="match status" value="1"/>
</dbReference>
<reference evidence="2" key="2">
    <citation type="submission" date="2024-04" db="EMBL/GenBank/DDBJ databases">
        <authorList>
            <person name="Chen Y."/>
            <person name="Shah S."/>
            <person name="Dougan E. K."/>
            <person name="Thang M."/>
            <person name="Chan C."/>
        </authorList>
    </citation>
    <scope>NUCLEOTIDE SEQUENCE [LARGE SCALE GENOMIC DNA]</scope>
</reference>
<accession>A0A9P1DFF9</accession>